<evidence type="ECO:0000313" key="1">
    <source>
        <dbReference type="EMBL" id="TWU42641.1"/>
    </source>
</evidence>
<dbReference type="InterPro" id="IPR052025">
    <property type="entry name" value="Xyloglucanase_GH74"/>
</dbReference>
<dbReference type="EMBL" id="SJPV01000001">
    <property type="protein sequence ID" value="TWU42641.1"/>
    <property type="molecule type" value="Genomic_DNA"/>
</dbReference>
<reference evidence="1 2" key="1">
    <citation type="submission" date="2019-02" db="EMBL/GenBank/DDBJ databases">
        <title>Deep-cultivation of Planctomycetes and their phenomic and genomic characterization uncovers novel biology.</title>
        <authorList>
            <person name="Wiegand S."/>
            <person name="Jogler M."/>
            <person name="Boedeker C."/>
            <person name="Pinto D."/>
            <person name="Vollmers J."/>
            <person name="Rivas-Marin E."/>
            <person name="Kohn T."/>
            <person name="Peeters S.H."/>
            <person name="Heuer A."/>
            <person name="Rast P."/>
            <person name="Oberbeckmann S."/>
            <person name="Bunk B."/>
            <person name="Jeske O."/>
            <person name="Meyerdierks A."/>
            <person name="Storesund J.E."/>
            <person name="Kallscheuer N."/>
            <person name="Luecker S."/>
            <person name="Lage O.M."/>
            <person name="Pohl T."/>
            <person name="Merkel B.J."/>
            <person name="Hornburger P."/>
            <person name="Mueller R.-W."/>
            <person name="Bruemmer F."/>
            <person name="Labrenz M."/>
            <person name="Spormann A.M."/>
            <person name="Op Den Camp H."/>
            <person name="Overmann J."/>
            <person name="Amann R."/>
            <person name="Jetten M.S.M."/>
            <person name="Mascher T."/>
            <person name="Medema M.H."/>
            <person name="Devos D.P."/>
            <person name="Kaster A.-K."/>
            <person name="Ovreas L."/>
            <person name="Rohde M."/>
            <person name="Galperin M.Y."/>
            <person name="Jogler C."/>
        </authorList>
    </citation>
    <scope>NUCLEOTIDE SEQUENCE [LARGE SCALE GENOMIC DNA]</scope>
    <source>
        <strain evidence="1 2">Poly41</strain>
    </source>
</reference>
<dbReference type="PANTHER" id="PTHR43739">
    <property type="entry name" value="XYLOGLUCANASE (EUROFUNG)"/>
    <property type="match status" value="1"/>
</dbReference>
<dbReference type="InterPro" id="IPR015943">
    <property type="entry name" value="WD40/YVTN_repeat-like_dom_sf"/>
</dbReference>
<dbReference type="GO" id="GO:0010411">
    <property type="term" value="P:xyloglucan metabolic process"/>
    <property type="evidence" value="ECO:0007669"/>
    <property type="project" value="TreeGrafter"/>
</dbReference>
<dbReference type="SUPFAM" id="SSF110296">
    <property type="entry name" value="Oligoxyloglucan reducing end-specific cellobiohydrolase"/>
    <property type="match status" value="2"/>
</dbReference>
<dbReference type="RefSeq" id="WP_146524658.1">
    <property type="nucleotide sequence ID" value="NZ_SJPV01000001.1"/>
</dbReference>
<sequence>MNGYIPWAGIHRNAHWKNGEANDAAAIRVHEDGSFEVLPGYHFYKQVSTAGQPGMKVATTIAVNRFIYIIAFESNGTSVTVVSKRSDRVLMTSGDSVYVSRDSARSFQKISSTGLPQGKTLHQITASPVSPDSLLLWADGGKYDWPRYFSHDEGRAWHQVQLDSSDAFLPYNPRKTLFAWHPTDASVAFSFGGDWINRSTNRGERFAWHANGYTGILVGDSFNFNVHHPELLFVGSQDYNGAVSDDGGDTWRYTNVSGQRWGGHSYGAYALSPDVLAVGSTSRWHGPRTLALSRDGGETWLHTQQQLVGPAVACGDPRRPEVAFVSNLRSEDGGRSWLAMNDCDAVFTASAGSDGTLHGVKGERTVVTSADSGRTWQTLAEAPGRIVDLAVDHLRSRVYAATSRQLVVWDGKSWSTFTNLPKDQQCTVGIRSVAVDPIDPAILYAVSRRNTFLSNAAVIRSVDAGQNWEVLTRRTPLDLQPRDGGCEGVWVRVHPRTREAWVAGTCFGIWKWKRGVSF</sequence>
<dbReference type="PANTHER" id="PTHR43739:SF5">
    <property type="entry name" value="EXO-ALPHA-SIALIDASE"/>
    <property type="match status" value="1"/>
</dbReference>
<gene>
    <name evidence="1" type="ORF">Poly41_09400</name>
</gene>
<dbReference type="AlphaFoldDB" id="A0A5C6E4Y0"/>
<organism evidence="1 2">
    <name type="scientific">Novipirellula artificiosorum</name>
    <dbReference type="NCBI Taxonomy" id="2528016"/>
    <lineage>
        <taxon>Bacteria</taxon>
        <taxon>Pseudomonadati</taxon>
        <taxon>Planctomycetota</taxon>
        <taxon>Planctomycetia</taxon>
        <taxon>Pirellulales</taxon>
        <taxon>Pirellulaceae</taxon>
        <taxon>Novipirellula</taxon>
    </lineage>
</organism>
<evidence type="ECO:0000313" key="2">
    <source>
        <dbReference type="Proteomes" id="UP000319143"/>
    </source>
</evidence>
<dbReference type="CDD" id="cd15482">
    <property type="entry name" value="Sialidase_non-viral"/>
    <property type="match status" value="1"/>
</dbReference>
<accession>A0A5C6E4Y0</accession>
<dbReference type="Proteomes" id="UP000319143">
    <property type="component" value="Unassembled WGS sequence"/>
</dbReference>
<comment type="caution">
    <text evidence="1">The sequence shown here is derived from an EMBL/GenBank/DDBJ whole genome shotgun (WGS) entry which is preliminary data.</text>
</comment>
<dbReference type="Gene3D" id="2.130.10.10">
    <property type="entry name" value="YVTN repeat-like/Quinoprotein amine dehydrogenase"/>
    <property type="match status" value="3"/>
</dbReference>
<dbReference type="OrthoDB" id="290345at2"/>
<name>A0A5C6E4Y0_9BACT</name>
<keyword evidence="2" id="KW-1185">Reference proteome</keyword>
<protein>
    <submittedName>
        <fullName evidence="1">BNR/Asp-box repeat protein</fullName>
    </submittedName>
</protein>
<proteinExistence type="predicted"/>